<accession>A0ABP1EK84</accession>
<dbReference type="EMBL" id="OZ038524">
    <property type="protein sequence ID" value="CAL2080177.1"/>
    <property type="molecule type" value="Genomic_DNA"/>
</dbReference>
<name>A0ABP1EK84_9FLAO</name>
<evidence type="ECO:0000313" key="2">
    <source>
        <dbReference type="EMBL" id="CAL2080177.1"/>
    </source>
</evidence>
<protein>
    <submittedName>
        <fullName evidence="2">Uncharacterized protein</fullName>
    </submittedName>
</protein>
<sequence length="352" mass="41838">MKLTKNIHINKYRILADYKVKVSKSPFMSVLQLANEKGGILTPDVLYDQLMQPLAIKACENLLERLTSMNYFEAFFKYDLFDETEKKFHELTSFGEQSIETKDFYDKRNGLLEIWVAHDNEFTPNIVMIKELTSDKDKNNETNKIEKINNELKRLINNTKIISLKNNAFTIDEIESQIEFLESSYEKLSITLENNNSKIELAGFIKHKKENKQEVIASILINKFHNNYLPKENILLKDFNNQDISLIRNIKIEEPRFIETDFDSITIPNIKVSPKYLEDAKKWFEALLKQRVNRYFLSDEEFNQFENDIANKFELYKNHLINSINRQQLIEIFEEEDFYKKTKLETIDYLNY</sequence>
<proteinExistence type="predicted"/>
<reference evidence="2 3" key="1">
    <citation type="submission" date="2024-05" db="EMBL/GenBank/DDBJ databases">
        <authorList>
            <person name="Duchaud E."/>
        </authorList>
    </citation>
    <scope>NUCLEOTIDE SEQUENCE [LARGE SCALE GENOMIC DNA]</scope>
    <source>
        <strain evidence="2">Ena-SAMPLE-TAB-13-05-2024-13:56:06:370-140309</strain>
    </source>
</reference>
<gene>
    <name evidence="2" type="ORF">TD3509T_0956</name>
</gene>
<feature type="coiled-coil region" evidence="1">
    <location>
        <begin position="138"/>
        <end position="191"/>
    </location>
</feature>
<keyword evidence="3" id="KW-1185">Reference proteome</keyword>
<organism evidence="2 3">
    <name type="scientific">Tenacibaculum dicentrarchi</name>
    <dbReference type="NCBI Taxonomy" id="669041"/>
    <lineage>
        <taxon>Bacteria</taxon>
        <taxon>Pseudomonadati</taxon>
        <taxon>Bacteroidota</taxon>
        <taxon>Flavobacteriia</taxon>
        <taxon>Flavobacteriales</taxon>
        <taxon>Flavobacteriaceae</taxon>
        <taxon>Tenacibaculum</taxon>
    </lineage>
</organism>
<evidence type="ECO:0000256" key="1">
    <source>
        <dbReference type="SAM" id="Coils"/>
    </source>
</evidence>
<dbReference type="Proteomes" id="UP001497514">
    <property type="component" value="Chromosome"/>
</dbReference>
<dbReference type="RefSeq" id="WP_101901938.1">
    <property type="nucleotide sequence ID" value="NZ_OZ038524.1"/>
</dbReference>
<evidence type="ECO:0000313" key="3">
    <source>
        <dbReference type="Proteomes" id="UP001497514"/>
    </source>
</evidence>
<keyword evidence="1" id="KW-0175">Coiled coil</keyword>